<dbReference type="EMBL" id="RQTK01000054">
    <property type="protein sequence ID" value="RUS89510.1"/>
    <property type="molecule type" value="Genomic_DNA"/>
</dbReference>
<proteinExistence type="predicted"/>
<feature type="non-terminal residue" evidence="1">
    <location>
        <position position="158"/>
    </location>
</feature>
<comment type="caution">
    <text evidence="1">The sequence shown here is derived from an EMBL/GenBank/DDBJ whole genome shotgun (WGS) entry which is preliminary data.</text>
</comment>
<reference evidence="1 2" key="1">
    <citation type="submission" date="2019-01" db="EMBL/GenBank/DDBJ databases">
        <title>A draft genome assembly of the solar-powered sea slug Elysia chlorotica.</title>
        <authorList>
            <person name="Cai H."/>
            <person name="Li Q."/>
            <person name="Fang X."/>
            <person name="Li J."/>
            <person name="Curtis N.E."/>
            <person name="Altenburger A."/>
            <person name="Shibata T."/>
            <person name="Feng M."/>
            <person name="Maeda T."/>
            <person name="Schwartz J.A."/>
            <person name="Shigenobu S."/>
            <person name="Lundholm N."/>
            <person name="Nishiyama T."/>
            <person name="Yang H."/>
            <person name="Hasebe M."/>
            <person name="Li S."/>
            <person name="Pierce S.K."/>
            <person name="Wang J."/>
        </authorList>
    </citation>
    <scope>NUCLEOTIDE SEQUENCE [LARGE SCALE GENOMIC DNA]</scope>
    <source>
        <strain evidence="1">EC2010</strain>
        <tissue evidence="1">Whole organism of an adult</tissue>
    </source>
</reference>
<dbReference type="AlphaFoldDB" id="A0A3S1BR80"/>
<protein>
    <submittedName>
        <fullName evidence="1">Uncharacterized protein</fullName>
    </submittedName>
</protein>
<evidence type="ECO:0000313" key="1">
    <source>
        <dbReference type="EMBL" id="RUS89510.1"/>
    </source>
</evidence>
<sequence length="158" mass="17446">MLVIPFARMPFTYSWAVDILDSSTSTSPSFHLEVLELKVMMLKRSCGLRSDKMVFRATRSCSILDPYIDPETSRTKMMSLGSVSCTLSGAMKWTKYPSTTSTSPDVPACSTSYWTANLAEMPWLSPCSSKLGMNRIVAVSGLGRSTKVRSFVTESSTR</sequence>
<accession>A0A3S1BR80</accession>
<organism evidence="1 2">
    <name type="scientific">Elysia chlorotica</name>
    <name type="common">Eastern emerald elysia</name>
    <name type="synonym">Sea slug</name>
    <dbReference type="NCBI Taxonomy" id="188477"/>
    <lineage>
        <taxon>Eukaryota</taxon>
        <taxon>Metazoa</taxon>
        <taxon>Spiralia</taxon>
        <taxon>Lophotrochozoa</taxon>
        <taxon>Mollusca</taxon>
        <taxon>Gastropoda</taxon>
        <taxon>Heterobranchia</taxon>
        <taxon>Euthyneura</taxon>
        <taxon>Panpulmonata</taxon>
        <taxon>Sacoglossa</taxon>
        <taxon>Placobranchoidea</taxon>
        <taxon>Plakobranchidae</taxon>
        <taxon>Elysia</taxon>
    </lineage>
</organism>
<dbReference type="Proteomes" id="UP000271974">
    <property type="component" value="Unassembled WGS sequence"/>
</dbReference>
<evidence type="ECO:0000313" key="2">
    <source>
        <dbReference type="Proteomes" id="UP000271974"/>
    </source>
</evidence>
<name>A0A3S1BR80_ELYCH</name>
<keyword evidence="2" id="KW-1185">Reference proteome</keyword>
<gene>
    <name evidence="1" type="ORF">EGW08_002743</name>
</gene>